<sequence>MKKLRFLFLAVVSIVLMGFDQSEMENQAPALAERIAEENYRDFILRIINDSNAARFNFTRGDKDLALGKLIPENRLVIDKNLNISVEAPTQWIAPVYQSGEVKNVIVIWEPSEGKYEIAGTGSSYWLTDGVSQLEDDEYYLHSRPFEFDFAYSSSKNRVRPMGDSSTKYFNENGLDPEGVTKTEFIAFVQQHLKSNFHDEFNGESESRLPYLFGGMGVILFIGGLIFLKRQKRSMNG</sequence>
<proteinExistence type="predicted"/>
<name>A0A427TWF6_9BACI</name>
<dbReference type="Proteomes" id="UP000279911">
    <property type="component" value="Unassembled WGS sequence"/>
</dbReference>
<gene>
    <name evidence="2" type="ORF">EJA10_03980</name>
</gene>
<comment type="caution">
    <text evidence="2">The sequence shown here is derived from an EMBL/GenBank/DDBJ whole genome shotgun (WGS) entry which is preliminary data.</text>
</comment>
<evidence type="ECO:0000256" key="1">
    <source>
        <dbReference type="SAM" id="Phobius"/>
    </source>
</evidence>
<protein>
    <submittedName>
        <fullName evidence="2">Uncharacterized protein</fullName>
    </submittedName>
</protein>
<dbReference type="RefSeq" id="WP_125478704.1">
    <property type="nucleotide sequence ID" value="NZ_RSFW01000006.1"/>
</dbReference>
<evidence type="ECO:0000313" key="2">
    <source>
        <dbReference type="EMBL" id="RSD28742.1"/>
    </source>
</evidence>
<dbReference type="EMBL" id="RSFW01000006">
    <property type="protein sequence ID" value="RSD28742.1"/>
    <property type="molecule type" value="Genomic_DNA"/>
</dbReference>
<keyword evidence="1" id="KW-0472">Membrane</keyword>
<keyword evidence="1" id="KW-1133">Transmembrane helix</keyword>
<evidence type="ECO:0000313" key="3">
    <source>
        <dbReference type="Proteomes" id="UP000279911"/>
    </source>
</evidence>
<accession>A0A427TWF6</accession>
<organism evidence="2 3">
    <name type="scientific">Mesobacillus subterraneus</name>
    <dbReference type="NCBI Taxonomy" id="285983"/>
    <lineage>
        <taxon>Bacteria</taxon>
        <taxon>Bacillati</taxon>
        <taxon>Bacillota</taxon>
        <taxon>Bacilli</taxon>
        <taxon>Bacillales</taxon>
        <taxon>Bacillaceae</taxon>
        <taxon>Mesobacillus</taxon>
    </lineage>
</organism>
<feature type="transmembrane region" description="Helical" evidence="1">
    <location>
        <begin position="209"/>
        <end position="228"/>
    </location>
</feature>
<keyword evidence="1" id="KW-0812">Transmembrane</keyword>
<dbReference type="OrthoDB" id="2856074at2"/>
<reference evidence="3" key="1">
    <citation type="submission" date="2018-12" db="EMBL/GenBank/DDBJ databases">
        <title>Bacillus chawlae sp. nov., Bacillus glennii sp. nov., and Bacillus saganii sp. nov. Isolated from the Vehicle Assembly Building at Kennedy Space Center where the Viking Spacecraft were Assembled.</title>
        <authorList>
            <person name="Seuylemezian A."/>
            <person name="Vaishampayan P."/>
        </authorList>
    </citation>
    <scope>NUCLEOTIDE SEQUENCE [LARGE SCALE GENOMIC DNA]</scope>
    <source>
        <strain evidence="3">DSM 13966</strain>
    </source>
</reference>
<dbReference type="AlphaFoldDB" id="A0A427TWF6"/>